<feature type="region of interest" description="Disordered" evidence="2">
    <location>
        <begin position="479"/>
        <end position="500"/>
    </location>
</feature>
<feature type="region of interest" description="Disordered" evidence="2">
    <location>
        <begin position="48"/>
        <end position="171"/>
    </location>
</feature>
<proteinExistence type="predicted"/>
<feature type="compositionally biased region" description="Low complexity" evidence="2">
    <location>
        <begin position="160"/>
        <end position="171"/>
    </location>
</feature>
<feature type="compositionally biased region" description="Polar residues" evidence="2">
    <location>
        <begin position="48"/>
        <end position="65"/>
    </location>
</feature>
<keyword evidence="1" id="KW-0175">Coiled coil</keyword>
<evidence type="ECO:0000256" key="1">
    <source>
        <dbReference type="SAM" id="Coils"/>
    </source>
</evidence>
<feature type="coiled-coil region" evidence="1">
    <location>
        <begin position="443"/>
        <end position="470"/>
    </location>
</feature>
<evidence type="ECO:0008006" key="5">
    <source>
        <dbReference type="Google" id="ProtNLM"/>
    </source>
</evidence>
<reference evidence="3 4" key="1">
    <citation type="submission" date="2019-12" db="EMBL/GenBank/DDBJ databases">
        <authorList>
            <person name="Floudas D."/>
            <person name="Bentzer J."/>
            <person name="Ahren D."/>
            <person name="Johansson T."/>
            <person name="Persson P."/>
            <person name="Tunlid A."/>
        </authorList>
    </citation>
    <scope>NUCLEOTIDE SEQUENCE [LARGE SCALE GENOMIC DNA]</scope>
    <source>
        <strain evidence="3 4">CBS 102.39</strain>
    </source>
</reference>
<evidence type="ECO:0000313" key="4">
    <source>
        <dbReference type="Proteomes" id="UP000521872"/>
    </source>
</evidence>
<keyword evidence="4" id="KW-1185">Reference proteome</keyword>
<dbReference type="Proteomes" id="UP000521872">
    <property type="component" value="Unassembled WGS sequence"/>
</dbReference>
<protein>
    <recommendedName>
        <fullName evidence="5">C3H1-type domain-containing protein</fullName>
    </recommendedName>
</protein>
<evidence type="ECO:0000313" key="3">
    <source>
        <dbReference type="EMBL" id="KAF4612223.1"/>
    </source>
</evidence>
<feature type="region of interest" description="Disordered" evidence="2">
    <location>
        <begin position="418"/>
        <end position="442"/>
    </location>
</feature>
<dbReference type="AlphaFoldDB" id="A0A8H4VJL0"/>
<feature type="coiled-coil region" evidence="1">
    <location>
        <begin position="512"/>
        <end position="588"/>
    </location>
</feature>
<accession>A0A8H4VJL0</accession>
<sequence length="683" mass="73576">MSYNKRHIRCNGFRDDGIPTRRGCARSSMECGFVHPDEPAWANAIRSQGRSLGAPSNRSFSTSFSAADPARDSGWGGRSVSASHHDRADSRDSRAGPSRDSSTSNALAGGSGRQPSPTIASSSGWGGGSGWGNAAAGTGWGGSDDGNTGSGWGAIGTGWGSPSPGQSASAAPTQITAWANDVVPAAATSVANNPAPVVSSDKGKGKEEEDVIMADVSSSRIPAGPSAPTVKPRISTIGPAHSWQPDPATPVVATPTSTTISKPAYMTEAEKEATLAESRAALQKSGKPYTKGASQYVGSKGRVDLFQDVLSKTFDLVVAEVLLRYAKLDDAGMKRVQLSKIYSHATFAARDKLEEARAMQSKKVEEARRARDERMKELLSLPSAATEIKHLGADAVKERVEVWADAILGWAKDVRRLTQPKPKPEAEKKAPEANRQASPRSRVKKMMAQVNDLQQQCEALQEAVDEDRDMYLSNTEAFMPPVPPLPPLPDEDSVEESQKRIDSDTNLLLIDANRLKERIKEETDLTENLATQLLELQEELEQVTQDAQRVNAICEWGDQEVAKFMQAQDAHNANIQELTDKMKELSMARPPSPGTAGEPSISIDQLSSNDIFETLRPLVLERIAIDVHPILIKLFQRVDENNDRNEKVIHGLVNDAIAQAMQLIQPGGAPQQLSTQSSSSTHT</sequence>
<evidence type="ECO:0000256" key="2">
    <source>
        <dbReference type="SAM" id="MobiDB-lite"/>
    </source>
</evidence>
<comment type="caution">
    <text evidence="3">The sequence shown here is derived from an EMBL/GenBank/DDBJ whole genome shotgun (WGS) entry which is preliminary data.</text>
</comment>
<name>A0A8H4VJL0_9AGAR</name>
<gene>
    <name evidence="3" type="ORF">D9613_004234</name>
</gene>
<feature type="compositionally biased region" description="Gly residues" evidence="2">
    <location>
        <begin position="138"/>
        <end position="159"/>
    </location>
</feature>
<feature type="compositionally biased region" description="Basic and acidic residues" evidence="2">
    <location>
        <begin position="83"/>
        <end position="94"/>
    </location>
</feature>
<feature type="compositionally biased region" description="Basic and acidic residues" evidence="2">
    <location>
        <begin position="418"/>
        <end position="432"/>
    </location>
</feature>
<organism evidence="3 4">
    <name type="scientific">Agrocybe pediades</name>
    <dbReference type="NCBI Taxonomy" id="84607"/>
    <lineage>
        <taxon>Eukaryota</taxon>
        <taxon>Fungi</taxon>
        <taxon>Dikarya</taxon>
        <taxon>Basidiomycota</taxon>
        <taxon>Agaricomycotina</taxon>
        <taxon>Agaricomycetes</taxon>
        <taxon>Agaricomycetidae</taxon>
        <taxon>Agaricales</taxon>
        <taxon>Agaricineae</taxon>
        <taxon>Strophariaceae</taxon>
        <taxon>Agrocybe</taxon>
    </lineage>
</organism>
<dbReference type="EMBL" id="JAACJL010000057">
    <property type="protein sequence ID" value="KAF4612223.1"/>
    <property type="molecule type" value="Genomic_DNA"/>
</dbReference>